<feature type="non-terminal residue" evidence="2">
    <location>
        <position position="341"/>
    </location>
</feature>
<sequence>SKTIASIKNTTEQVARIVRRISSRKKGMREQDTLRLIDSLVTSRVTYSLPYHELNKQETLQIDTILRKAYKTALKLPMSTPTEKLMALGVSNTFDELREAQRSAQLDRLTQTRTGRHLLEKLRLPLGTQRDKEQINNEDRNNIRVRPIPRHMDPNLHHERRQARVRALTRELSDNPNVVYTNAAKYRYQRKTIAVVTDEGGQEITSATINNPNIEAAEEAAIALAISHGNATGHNLTIVTDSKQACRNYTRGRIDSIANHILHTTRRHKNTKHSIVWVPGHEGMRGNVAADELARGYVNRADSALCTTGTFDPVTPTYSDILDHYRGQRKRYPAPHKRLTK</sequence>
<dbReference type="Pfam" id="PF00075">
    <property type="entry name" value="RNase_H"/>
    <property type="match status" value="1"/>
</dbReference>
<accession>A0A1E1XKC4</accession>
<dbReference type="InterPro" id="IPR036397">
    <property type="entry name" value="RNaseH_sf"/>
</dbReference>
<evidence type="ECO:0000313" key="2">
    <source>
        <dbReference type="EMBL" id="JAT99770.1"/>
    </source>
</evidence>
<proteinExistence type="evidence at transcript level"/>
<evidence type="ECO:0000259" key="1">
    <source>
        <dbReference type="PROSITE" id="PS50879"/>
    </source>
</evidence>
<dbReference type="GO" id="GO:0004523">
    <property type="term" value="F:RNA-DNA hybrid ribonuclease activity"/>
    <property type="evidence" value="ECO:0007669"/>
    <property type="project" value="InterPro"/>
</dbReference>
<dbReference type="InterPro" id="IPR012337">
    <property type="entry name" value="RNaseH-like_sf"/>
</dbReference>
<dbReference type="InterPro" id="IPR002156">
    <property type="entry name" value="RNaseH_domain"/>
</dbReference>
<organism evidence="2">
    <name type="scientific">Amblyomma sculptum</name>
    <name type="common">Tick</name>
    <dbReference type="NCBI Taxonomy" id="1581419"/>
    <lineage>
        <taxon>Eukaryota</taxon>
        <taxon>Metazoa</taxon>
        <taxon>Ecdysozoa</taxon>
        <taxon>Arthropoda</taxon>
        <taxon>Chelicerata</taxon>
        <taxon>Arachnida</taxon>
        <taxon>Acari</taxon>
        <taxon>Parasitiformes</taxon>
        <taxon>Ixodida</taxon>
        <taxon>Ixodoidea</taxon>
        <taxon>Ixodidae</taxon>
        <taxon>Amblyomminae</taxon>
        <taxon>Amblyomma</taxon>
    </lineage>
</organism>
<protein>
    <submittedName>
        <fullName evidence="2">Putative tick transposon</fullName>
    </submittedName>
</protein>
<dbReference type="EMBL" id="GFAA01003664">
    <property type="protein sequence ID" value="JAT99770.1"/>
    <property type="molecule type" value="mRNA"/>
</dbReference>
<reference evidence="2" key="2">
    <citation type="journal article" date="2017" name="Front. Cell. Infect. Microbiol.">
        <title>Analysis of the Salivary Gland Transcriptome of Unfed and Partially Fed Amblyomma sculptum Ticks and Descriptive Proteome of the Saliva.</title>
        <authorList>
            <person name="Esteves E."/>
            <person name="Maruyama S.R."/>
            <person name="Kawahara R."/>
            <person name="Fujita A."/>
            <person name="Martins L.A."/>
            <person name="Righi A.A."/>
            <person name="Costa F.B."/>
            <person name="Palmisano G."/>
            <person name="Labruna M.B."/>
            <person name="Sa-Nunes A."/>
            <person name="Ribeiro J.M.C."/>
            <person name="Fogaca A.C."/>
        </authorList>
    </citation>
    <scope>NUCLEOTIDE SEQUENCE</scope>
</reference>
<name>A0A1E1XKC4_AMBSC</name>
<reference evidence="2" key="1">
    <citation type="submission" date="2016-09" db="EMBL/GenBank/DDBJ databases">
        <authorList>
            <person name="Capua I."/>
            <person name="De Benedictis P."/>
            <person name="Joannis T."/>
            <person name="Lombin L.H."/>
            <person name="Cattoli G."/>
        </authorList>
    </citation>
    <scope>NUCLEOTIDE SEQUENCE</scope>
</reference>
<dbReference type="SUPFAM" id="SSF53098">
    <property type="entry name" value="Ribonuclease H-like"/>
    <property type="match status" value="1"/>
</dbReference>
<dbReference type="GO" id="GO:0003676">
    <property type="term" value="F:nucleic acid binding"/>
    <property type="evidence" value="ECO:0007669"/>
    <property type="project" value="InterPro"/>
</dbReference>
<dbReference type="PROSITE" id="PS50879">
    <property type="entry name" value="RNASE_H_1"/>
    <property type="match status" value="1"/>
</dbReference>
<feature type="domain" description="RNase H type-1" evidence="1">
    <location>
        <begin position="173"/>
        <end position="299"/>
    </location>
</feature>
<feature type="non-terminal residue" evidence="2">
    <location>
        <position position="1"/>
    </location>
</feature>
<dbReference type="AlphaFoldDB" id="A0A1E1XKC4"/>
<dbReference type="Gene3D" id="3.30.420.10">
    <property type="entry name" value="Ribonuclease H-like superfamily/Ribonuclease H"/>
    <property type="match status" value="1"/>
</dbReference>